<accession>A0A212RVL2</accession>
<keyword evidence="1" id="KW-0812">Transmembrane</keyword>
<protein>
    <submittedName>
        <fullName evidence="2">Uncharacterized protein</fullName>
    </submittedName>
</protein>
<feature type="transmembrane region" description="Helical" evidence="1">
    <location>
        <begin position="56"/>
        <end position="82"/>
    </location>
</feature>
<dbReference type="AlphaFoldDB" id="A0A212RVL2"/>
<feature type="transmembrane region" description="Helical" evidence="1">
    <location>
        <begin position="94"/>
        <end position="116"/>
    </location>
</feature>
<dbReference type="EMBL" id="FYDG01000008">
    <property type="protein sequence ID" value="SNB76720.1"/>
    <property type="molecule type" value="Genomic_DNA"/>
</dbReference>
<proteinExistence type="predicted"/>
<dbReference type="Proteomes" id="UP000198418">
    <property type="component" value="Unassembled WGS sequence"/>
</dbReference>
<organism evidence="2 3">
    <name type="scientific">Rhodoblastus acidophilus</name>
    <name type="common">Rhodopseudomonas acidophila</name>
    <dbReference type="NCBI Taxonomy" id="1074"/>
    <lineage>
        <taxon>Bacteria</taxon>
        <taxon>Pseudomonadati</taxon>
        <taxon>Pseudomonadota</taxon>
        <taxon>Alphaproteobacteria</taxon>
        <taxon>Hyphomicrobiales</taxon>
        <taxon>Rhodoblastaceae</taxon>
        <taxon>Rhodoblastus</taxon>
    </lineage>
</organism>
<gene>
    <name evidence="2" type="ORF">SAMN06265338_1087</name>
</gene>
<evidence type="ECO:0000256" key="1">
    <source>
        <dbReference type="SAM" id="Phobius"/>
    </source>
</evidence>
<keyword evidence="1" id="KW-0472">Membrane</keyword>
<sequence length="230" mass="25466">MCLKSLKTTQQIDHCNGSRKCLRRSQSRQLSLLQAKDYYPMEARDNLEICESRIRLVLFSIGAIVLFLGALGMFGSTLGAFLGLFGRPLIPHDYPAMIIAMLLGAAGVVLFGLTSVQAAPRMFRSSMPVVLISGNGFKDVRISNEWIPWPAILSVKDPRSCKGERGFFVEVDPEFRAKLHLSFTSCFVRWGNRLFGYKGLWVVTQTLRALPAGTLFDVMRSRLAGASASA</sequence>
<evidence type="ECO:0000313" key="2">
    <source>
        <dbReference type="EMBL" id="SNB76720.1"/>
    </source>
</evidence>
<keyword evidence="1" id="KW-1133">Transmembrane helix</keyword>
<reference evidence="3" key="1">
    <citation type="submission" date="2017-06" db="EMBL/GenBank/DDBJ databases">
        <authorList>
            <person name="Varghese N."/>
            <person name="Submissions S."/>
        </authorList>
    </citation>
    <scope>NUCLEOTIDE SEQUENCE [LARGE SCALE GENOMIC DNA]</scope>
    <source>
        <strain evidence="3">DSM 137</strain>
    </source>
</reference>
<keyword evidence="3" id="KW-1185">Reference proteome</keyword>
<name>A0A212RVL2_RHOAC</name>
<evidence type="ECO:0000313" key="3">
    <source>
        <dbReference type="Proteomes" id="UP000198418"/>
    </source>
</evidence>